<protein>
    <submittedName>
        <fullName evidence="7">Outer plastid envelop protein 75</fullName>
    </submittedName>
</protein>
<proteinExistence type="inferred from homology"/>
<evidence type="ECO:0000256" key="5">
    <source>
        <dbReference type="ARBA" id="ARBA00023136"/>
    </source>
</evidence>
<reference evidence="7" key="1">
    <citation type="journal article" date="2015" name="Genome Biol. Evol.">
        <title>Nucleomorph Genome Sequences of Two Chlorarachniophytes, Amorphochlora amoebiformis and Lotharella vacuolata.</title>
        <authorList>
            <person name="Suzuki S."/>
            <person name="Shirato S."/>
            <person name="Hirakawa Y."/>
            <person name="Ishida K."/>
        </authorList>
    </citation>
    <scope>NUCLEOTIDE SEQUENCE</scope>
    <source>
        <strain evidence="7">CCMP2058</strain>
    </source>
</reference>
<dbReference type="PANTHER" id="PTHR12815">
    <property type="entry name" value="SORTING AND ASSEMBLY MACHINERY SAMM50 PROTEIN FAMILY MEMBER"/>
    <property type="match status" value="1"/>
</dbReference>
<evidence type="ECO:0000256" key="4">
    <source>
        <dbReference type="ARBA" id="ARBA00022692"/>
    </source>
</evidence>
<sequence>MSITKTLLKEKKTNDYYTDVAECSYENDNFFLEKNKMPNLKDFVSLDSFEENKEKIVSNNRDNIFFCNNIKYYGLRNSEKYLSSKWLDNILEIKKNKSFSRKSLIKDITLLKKLGIFKKIDIYVIKHENSSYSLYYNFKHNKCKKIKRISFVCSRIIPNLLKETITSYFLGKDANISNIANIAKSIDSWYLSWYYGGCSVDEVNGVEEGDLRIVVREAFIDSFNILLYNDHEEDNGNKYYELDTINELLVKPIRGAFNSIIKFKIGQPHNSFIDNELLDKIYELDLFETFIIAEEIISEEDNPGRVLREDNPLLLDYHLILILKCLNDQAIELMVDIPNVNFEIFKYLGYSPFGAGFVFEWDLTQLKDKIKMLNIYYEKETAILSNIYDSVDFYCEFIVPYYNYGDESNPLSLKLLLMVEDGTLDKDYYSYNVDYLFDYFYAPTLDIDEYTTYYDYNYMEDGYQESIDSNSEADVESIQQKLNTSKIHNDYKYYADHNYDNYSLKEEINYDDDINDDLEDEEFEDELLYDYYDSEEPYDTYIIGLKVILEEEMTIDSFFTINYVANFLVLEDSDDILNSASQNYRSYFNDFKDPMPLVLASHNVESKIFVQTNYETNHIYIENYFNKTGSRLLLLSEFGLNFNGIFNKILFEFKNYKSLFNLYKGNERFMIQLVNFFRVGMSFGVLNYYDYFLLGGGKSIRGYYTGEIGISKNIFESSLEFRLVTEKNIDSIFMFFDYCSDLNSSKNIVYNPSDYHSLNCQGSSFGVGLFIGNARIELGLNTSTNKRFINFDYGEKF</sequence>
<feature type="domain" description="Bacterial surface antigen (D15)" evidence="6">
    <location>
        <begin position="584"/>
        <end position="771"/>
    </location>
</feature>
<dbReference type="AlphaFoldDB" id="A0A0H5BLU4"/>
<accession>A0A0H5BLU4</accession>
<dbReference type="Gene3D" id="2.40.160.50">
    <property type="entry name" value="membrane protein fhac: a member of the omp85/tpsb transporter family"/>
    <property type="match status" value="1"/>
</dbReference>
<evidence type="ECO:0000256" key="2">
    <source>
        <dbReference type="ARBA" id="ARBA00010913"/>
    </source>
</evidence>
<gene>
    <name evidence="7" type="primary">toc75</name>
</gene>
<keyword evidence="3" id="KW-1134">Transmembrane beta strand</keyword>
<evidence type="ECO:0000259" key="6">
    <source>
        <dbReference type="Pfam" id="PF01103"/>
    </source>
</evidence>
<keyword evidence="4" id="KW-0812">Transmembrane</keyword>
<dbReference type="InterPro" id="IPR039910">
    <property type="entry name" value="D15-like"/>
</dbReference>
<name>A0A0H5BLU4_9EUKA</name>
<evidence type="ECO:0000256" key="3">
    <source>
        <dbReference type="ARBA" id="ARBA00022452"/>
    </source>
</evidence>
<dbReference type="GO" id="GO:0005741">
    <property type="term" value="C:mitochondrial outer membrane"/>
    <property type="evidence" value="ECO:0007669"/>
    <property type="project" value="UniProtKB-SubCell"/>
</dbReference>
<dbReference type="PANTHER" id="PTHR12815:SF18">
    <property type="entry name" value="SORTING AND ASSEMBLY MACHINERY COMPONENT 50 HOMOLOG"/>
    <property type="match status" value="1"/>
</dbReference>
<organism evidence="7">
    <name type="scientific">Amorphochlora amoebiformis</name>
    <dbReference type="NCBI Taxonomy" id="1561963"/>
    <lineage>
        <taxon>Eukaryota</taxon>
        <taxon>Sar</taxon>
        <taxon>Rhizaria</taxon>
        <taxon>Cercozoa</taxon>
        <taxon>Chlorarachniophyceae</taxon>
        <taxon>Amorphochlora</taxon>
    </lineage>
</organism>
<dbReference type="InterPro" id="IPR000184">
    <property type="entry name" value="Bac_surfAg_D15"/>
</dbReference>
<dbReference type="Pfam" id="PF01103">
    <property type="entry name" value="Omp85"/>
    <property type="match status" value="1"/>
</dbReference>
<dbReference type="EMBL" id="AB996603">
    <property type="protein sequence ID" value="BAS01917.1"/>
    <property type="molecule type" value="Genomic_DNA"/>
</dbReference>
<geneLocation type="nucleomorph" evidence="7"/>
<keyword evidence="5" id="KW-0472">Membrane</keyword>
<evidence type="ECO:0000313" key="7">
    <source>
        <dbReference type="EMBL" id="BAS01917.1"/>
    </source>
</evidence>
<evidence type="ECO:0000256" key="1">
    <source>
        <dbReference type="ARBA" id="ARBA00004374"/>
    </source>
</evidence>
<comment type="subcellular location">
    <subcellularLocation>
        <location evidence="1">Mitochondrion outer membrane</location>
        <topology evidence="1">Multi-pass membrane protein</topology>
    </subcellularLocation>
</comment>
<comment type="similarity">
    <text evidence="2">Belongs to the SAM50/omp85 family.</text>
</comment>
<keyword evidence="7" id="KW-0542">Nucleomorph</keyword>